<feature type="transmembrane region" description="Helical" evidence="10">
    <location>
        <begin position="1220"/>
        <end position="1250"/>
    </location>
</feature>
<accession>A0AAV9ULC8</accession>
<feature type="transmembrane region" description="Helical" evidence="10">
    <location>
        <begin position="1179"/>
        <end position="1200"/>
    </location>
</feature>
<evidence type="ECO:0000256" key="8">
    <source>
        <dbReference type="ARBA" id="ARBA00022989"/>
    </source>
</evidence>
<comment type="caution">
    <text evidence="12">The sequence shown here is derived from an EMBL/GenBank/DDBJ whole genome shotgun (WGS) entry which is preliminary data.</text>
</comment>
<dbReference type="PANTHER" id="PTHR19229">
    <property type="entry name" value="ATP-BINDING CASSETTE TRANSPORTER SUBFAMILY A ABCA"/>
    <property type="match status" value="1"/>
</dbReference>
<dbReference type="Pfam" id="PF00005">
    <property type="entry name" value="ABC_tran"/>
    <property type="match status" value="2"/>
</dbReference>
<feature type="transmembrane region" description="Helical" evidence="10">
    <location>
        <begin position="443"/>
        <end position="468"/>
    </location>
</feature>
<evidence type="ECO:0000256" key="6">
    <source>
        <dbReference type="ARBA" id="ARBA00022741"/>
    </source>
</evidence>
<keyword evidence="4 10" id="KW-0812">Transmembrane</keyword>
<name>A0AAV9ULC8_9PEZI</name>
<feature type="transmembrane region" description="Helical" evidence="10">
    <location>
        <begin position="308"/>
        <end position="328"/>
    </location>
</feature>
<dbReference type="InterPro" id="IPR017871">
    <property type="entry name" value="ABC_transporter-like_CS"/>
</dbReference>
<sequence length="1613" mass="176043">MADAAVRRPEGIMGIYRRQVFALCHKNLKLFLRRPIVMLIRVFLAPIIIALLLSFFKNINNAVGGYRGNDKSGAADLRPIKTVAQALESRQDNRIVFARNGLGSQVDPIIDKFATRTGAGNIIRVDNPADILNQCRVTLAGASDCFASVIFNSVNGSTADYILGYNPSAFEGDVDWRSHRSTMQDMIYPVQFALDSAIANFPDKTVVNEQSFEEDYSTLYSDDYDDYLSGGSSSTNTTSGEVRKPNTNQYYYFVAYLLAPFFFLIFIEMVFHVCGFLTRERESGVTELLNTQGCRQTPQIVSYFTSFWLLYVPTWIVTGIILGTVLFVSTNTGYLILFQILAGTATMCMCIFLSTFFTKGHFSSPVSAIITLGLAMIIFNYLFQTKPKIGEIYGLAAVFPPFAYASLITDIARLEGSATLGFKAGRSTADIKILTDSMAIEPFLYIIFFLIQIPLYLVLAVASHFAIWHVPYIVKPLARETGLALRINGLNKTFKESKGKAVNGLSLEVRRGQVACLLGPNGGGKTTTLKCIGGVIKADKGSSIELGCERTELGYCPQHNVIWPQLTVREHVQIWLMIKGQSTSTAARDAAVEEMVRECDLIEKIDAQAQTLSGGQKRKLQLAIAFIGGSQIITIDEASSGVDPLSRQNIWQIIQQGVSQRTILLTTHFLDEADVLADHVVIMSKGKLVVDGSSTALKAQYGDGYDIYTDHSLATKVAHAKTSAETSQKLDELARSDIGGANKYEVVFPTLEQVFLKVANGETLGEDKEDSGSEEDAAVAAARENPAALLDHGRPISKFRQIWVLFKKRYSVLPHNWLAIIVTLLIPIAVAAAVMKGSGADDIARSGGLHNCEANLRSFDKESQSIREVAASGSAPDYYESLTEPSSESMSSYSRLLVGPRDAFKNGSVGLETLQDLFPGTVTDYSTGSTRPIKTNITGRLIYADTLDNYTASLPVANYDYSKRAGIFVAEGQDTRIAYATSYTGNAAYGLAYGYQTLSTADNIISKNNNGPALRTSIRRLRRIESSYDFLATPFALFLAMATVAGFTASIIYPTYERIQRTRALQYSNGVSPISLWGAYLLFELQLIVIVAIIMLALLLAGPYTKMFYGLGYCFGAIILTGIATVLGCFLLSLYFSAKLAYFMAVVIHLILLFLYFIGVVLAATYAPPLKRFDVQNQLAAGLGLTSPAANLVRAFLLAGNSYSFLCGKYGEVANPKNPFSFYLFGGVYFNLILQILFLSLLLMAIEYNVFARIFLRLRRPTRSRDSMELELAQNPTAARKLGDGATTTTKEDKDGSDRPLLECFGLYKSFNGTEAVHDVTLSVSSNETMALLGPNGAGKSTTINMIRGQLKPDAGDVFVKDKSILTQLVEARAETGVCPQEDAVDDLTMLSTLKFYAEVRGVPNPTKNAEAVMAALGIQSFANKRVSKLSGGTKRKLSVGIALLGNPPVLLLDEPSTGLDAVSKRTLWKTLRALGRDRATLLTTHSMEEVEALATSVSIIAVRLLASGTTNSLREEYGGYWHVRAVVPEGGSSIERDVRALFGDSVENFVTHGGSGQVRFGLQKGGEGLTFARAMKAMEGLKSEGKVVEYSMNGTTLQEVFLNVCGKEKASH</sequence>
<dbReference type="Proteomes" id="UP001375240">
    <property type="component" value="Unassembled WGS sequence"/>
</dbReference>
<reference evidence="12 13" key="1">
    <citation type="submission" date="2019-10" db="EMBL/GenBank/DDBJ databases">
        <authorList>
            <person name="Palmer J.M."/>
        </authorList>
    </citation>
    <scope>NUCLEOTIDE SEQUENCE [LARGE SCALE GENOMIC DNA]</scope>
    <source>
        <strain evidence="12 13">TWF696</strain>
    </source>
</reference>
<dbReference type="PROSITE" id="PS00211">
    <property type="entry name" value="ABC_TRANSPORTER_1"/>
    <property type="match status" value="1"/>
</dbReference>
<keyword evidence="8 10" id="KW-1133">Transmembrane helix</keyword>
<evidence type="ECO:0000256" key="7">
    <source>
        <dbReference type="ARBA" id="ARBA00022840"/>
    </source>
</evidence>
<feature type="transmembrane region" description="Helical" evidence="10">
    <location>
        <begin position="1113"/>
        <end position="1136"/>
    </location>
</feature>
<keyword evidence="6" id="KW-0547">Nucleotide-binding</keyword>
<evidence type="ECO:0000256" key="2">
    <source>
        <dbReference type="ARBA" id="ARBA00008869"/>
    </source>
</evidence>
<dbReference type="InterPro" id="IPR026082">
    <property type="entry name" value="ABCA"/>
</dbReference>
<dbReference type="GO" id="GO:0016887">
    <property type="term" value="F:ATP hydrolysis activity"/>
    <property type="evidence" value="ECO:0007669"/>
    <property type="project" value="InterPro"/>
</dbReference>
<feature type="transmembrane region" description="Helical" evidence="10">
    <location>
        <begin position="817"/>
        <end position="835"/>
    </location>
</feature>
<evidence type="ECO:0000256" key="5">
    <source>
        <dbReference type="ARBA" id="ARBA00022737"/>
    </source>
</evidence>
<feature type="transmembrane region" description="Helical" evidence="10">
    <location>
        <begin position="1076"/>
        <end position="1101"/>
    </location>
</feature>
<gene>
    <name evidence="12" type="ORF">TWF696_007534</name>
</gene>
<feature type="transmembrane region" description="Helical" evidence="10">
    <location>
        <begin position="1030"/>
        <end position="1056"/>
    </location>
</feature>
<organism evidence="12 13">
    <name type="scientific">Orbilia brochopaga</name>
    <dbReference type="NCBI Taxonomy" id="3140254"/>
    <lineage>
        <taxon>Eukaryota</taxon>
        <taxon>Fungi</taxon>
        <taxon>Dikarya</taxon>
        <taxon>Ascomycota</taxon>
        <taxon>Pezizomycotina</taxon>
        <taxon>Orbiliomycetes</taxon>
        <taxon>Orbiliales</taxon>
        <taxon>Orbiliaceae</taxon>
        <taxon>Orbilia</taxon>
    </lineage>
</organism>
<evidence type="ECO:0000256" key="4">
    <source>
        <dbReference type="ARBA" id="ARBA00022692"/>
    </source>
</evidence>
<dbReference type="InterPro" id="IPR027417">
    <property type="entry name" value="P-loop_NTPase"/>
</dbReference>
<evidence type="ECO:0000313" key="12">
    <source>
        <dbReference type="EMBL" id="KAK6343880.1"/>
    </source>
</evidence>
<dbReference type="Gene3D" id="3.40.50.300">
    <property type="entry name" value="P-loop containing nucleotide triphosphate hydrolases"/>
    <property type="match status" value="2"/>
</dbReference>
<keyword evidence="5" id="KW-0677">Repeat</keyword>
<dbReference type="EMBL" id="JAVHNQ010000006">
    <property type="protein sequence ID" value="KAK6343880.1"/>
    <property type="molecule type" value="Genomic_DNA"/>
</dbReference>
<feature type="transmembrane region" description="Helical" evidence="10">
    <location>
        <begin position="250"/>
        <end position="271"/>
    </location>
</feature>
<dbReference type="SUPFAM" id="SSF52540">
    <property type="entry name" value="P-loop containing nucleoside triphosphate hydrolases"/>
    <property type="match status" value="2"/>
</dbReference>
<keyword evidence="3" id="KW-0813">Transport</keyword>
<evidence type="ECO:0000313" key="13">
    <source>
        <dbReference type="Proteomes" id="UP001375240"/>
    </source>
</evidence>
<feature type="transmembrane region" description="Helical" evidence="10">
    <location>
        <begin position="36"/>
        <end position="56"/>
    </location>
</feature>
<proteinExistence type="inferred from homology"/>
<feature type="transmembrane region" description="Helical" evidence="10">
    <location>
        <begin position="362"/>
        <end position="383"/>
    </location>
</feature>
<dbReference type="GO" id="GO:0016020">
    <property type="term" value="C:membrane"/>
    <property type="evidence" value="ECO:0007669"/>
    <property type="project" value="UniProtKB-SubCell"/>
</dbReference>
<evidence type="ECO:0000259" key="11">
    <source>
        <dbReference type="PROSITE" id="PS50893"/>
    </source>
</evidence>
<comment type="similarity">
    <text evidence="2">Belongs to the ABC transporter superfamily. ABCA family.</text>
</comment>
<feature type="transmembrane region" description="Helical" evidence="10">
    <location>
        <begin position="1142"/>
        <end position="1167"/>
    </location>
</feature>
<feature type="domain" description="ABC transporter" evidence="11">
    <location>
        <begin position="485"/>
        <end position="710"/>
    </location>
</feature>
<evidence type="ECO:0000256" key="1">
    <source>
        <dbReference type="ARBA" id="ARBA00004141"/>
    </source>
</evidence>
<feature type="domain" description="ABC transporter" evidence="11">
    <location>
        <begin position="1302"/>
        <end position="1527"/>
    </location>
</feature>
<dbReference type="Pfam" id="PF12698">
    <property type="entry name" value="ABC2_membrane_3"/>
    <property type="match status" value="2"/>
</dbReference>
<evidence type="ECO:0000256" key="9">
    <source>
        <dbReference type="ARBA" id="ARBA00023136"/>
    </source>
</evidence>
<dbReference type="CDD" id="cd03263">
    <property type="entry name" value="ABC_subfamily_A"/>
    <property type="match status" value="2"/>
</dbReference>
<dbReference type="PROSITE" id="PS50893">
    <property type="entry name" value="ABC_TRANSPORTER_2"/>
    <property type="match status" value="2"/>
</dbReference>
<evidence type="ECO:0000256" key="10">
    <source>
        <dbReference type="SAM" id="Phobius"/>
    </source>
</evidence>
<dbReference type="GO" id="GO:0005319">
    <property type="term" value="F:lipid transporter activity"/>
    <property type="evidence" value="ECO:0007669"/>
    <property type="project" value="TreeGrafter"/>
</dbReference>
<dbReference type="InterPro" id="IPR013525">
    <property type="entry name" value="ABC2_TM"/>
</dbReference>
<keyword evidence="7" id="KW-0067">ATP-binding</keyword>
<keyword evidence="13" id="KW-1185">Reference proteome</keyword>
<evidence type="ECO:0000256" key="3">
    <source>
        <dbReference type="ARBA" id="ARBA00022448"/>
    </source>
</evidence>
<dbReference type="PANTHER" id="PTHR19229:SF36">
    <property type="entry name" value="ATP-BINDING CASSETTE SUB-FAMILY A MEMBER 2"/>
    <property type="match status" value="1"/>
</dbReference>
<dbReference type="GO" id="GO:0005524">
    <property type="term" value="F:ATP binding"/>
    <property type="evidence" value="ECO:0007669"/>
    <property type="project" value="UniProtKB-KW"/>
</dbReference>
<comment type="subcellular location">
    <subcellularLocation>
        <location evidence="1">Membrane</location>
        <topology evidence="1">Multi-pass membrane protein</topology>
    </subcellularLocation>
</comment>
<keyword evidence="9 10" id="KW-0472">Membrane</keyword>
<dbReference type="GO" id="GO:0140359">
    <property type="term" value="F:ABC-type transporter activity"/>
    <property type="evidence" value="ECO:0007669"/>
    <property type="project" value="InterPro"/>
</dbReference>
<dbReference type="InterPro" id="IPR003439">
    <property type="entry name" value="ABC_transporter-like_ATP-bd"/>
</dbReference>
<feature type="transmembrane region" description="Helical" evidence="10">
    <location>
        <begin position="335"/>
        <end position="356"/>
    </location>
</feature>
<dbReference type="SMART" id="SM00382">
    <property type="entry name" value="AAA"/>
    <property type="match status" value="2"/>
</dbReference>
<protein>
    <recommendedName>
        <fullName evidence="11">ABC transporter domain-containing protein</fullName>
    </recommendedName>
</protein>
<dbReference type="InterPro" id="IPR003593">
    <property type="entry name" value="AAA+_ATPase"/>
</dbReference>